<protein>
    <submittedName>
        <fullName evidence="1">Uncharacterized protein</fullName>
    </submittedName>
</protein>
<reference evidence="1" key="1">
    <citation type="journal article" date="2021" name="New Phytol.">
        <title>Evolutionary innovations through gain and loss of genes in the ectomycorrhizal Boletales.</title>
        <authorList>
            <person name="Wu G."/>
            <person name="Miyauchi S."/>
            <person name="Morin E."/>
            <person name="Kuo A."/>
            <person name="Drula E."/>
            <person name="Varga T."/>
            <person name="Kohler A."/>
            <person name="Feng B."/>
            <person name="Cao Y."/>
            <person name="Lipzen A."/>
            <person name="Daum C."/>
            <person name="Hundley H."/>
            <person name="Pangilinan J."/>
            <person name="Johnson J."/>
            <person name="Barry K."/>
            <person name="LaButti K."/>
            <person name="Ng V."/>
            <person name="Ahrendt S."/>
            <person name="Min B."/>
            <person name="Choi I.G."/>
            <person name="Park H."/>
            <person name="Plett J.M."/>
            <person name="Magnuson J."/>
            <person name="Spatafora J.W."/>
            <person name="Nagy L.G."/>
            <person name="Henrissat B."/>
            <person name="Grigoriev I.V."/>
            <person name="Yang Z.L."/>
            <person name="Xu J."/>
            <person name="Martin F.M."/>
        </authorList>
    </citation>
    <scope>NUCLEOTIDE SEQUENCE</scope>
    <source>
        <strain evidence="1">KUC20120723A-06</strain>
    </source>
</reference>
<feature type="non-terminal residue" evidence="1">
    <location>
        <position position="179"/>
    </location>
</feature>
<organism evidence="1 2">
    <name type="scientific">Leucogyrophana mollusca</name>
    <dbReference type="NCBI Taxonomy" id="85980"/>
    <lineage>
        <taxon>Eukaryota</taxon>
        <taxon>Fungi</taxon>
        <taxon>Dikarya</taxon>
        <taxon>Basidiomycota</taxon>
        <taxon>Agaricomycotina</taxon>
        <taxon>Agaricomycetes</taxon>
        <taxon>Agaricomycetidae</taxon>
        <taxon>Boletales</taxon>
        <taxon>Boletales incertae sedis</taxon>
        <taxon>Leucogyrophana</taxon>
    </lineage>
</organism>
<dbReference type="Proteomes" id="UP000790709">
    <property type="component" value="Unassembled WGS sequence"/>
</dbReference>
<proteinExistence type="predicted"/>
<comment type="caution">
    <text evidence="1">The sequence shown here is derived from an EMBL/GenBank/DDBJ whole genome shotgun (WGS) entry which is preliminary data.</text>
</comment>
<name>A0ACB8BE61_9AGAM</name>
<keyword evidence="2" id="KW-1185">Reference proteome</keyword>
<evidence type="ECO:0000313" key="1">
    <source>
        <dbReference type="EMBL" id="KAH7923003.1"/>
    </source>
</evidence>
<dbReference type="EMBL" id="MU266465">
    <property type="protein sequence ID" value="KAH7923003.1"/>
    <property type="molecule type" value="Genomic_DNA"/>
</dbReference>
<gene>
    <name evidence="1" type="ORF">BV22DRAFT_1196995</name>
</gene>
<accession>A0ACB8BE61</accession>
<sequence>MSFCTSKLSTWFVFSAGLKAFPTNHTDPHRLVQCILHLVAAASLRAIWVAVHHVPQNQRQIATGHPTLDPSSHLHARLGSQTDGVVPSRRQTAIGTPTCASFSFWAGGSCCPWQLEVTRRRTESVATTWALRAGALRSWLPIAHHLVYRFSVCGVLLLSLPMDPSRLMCSSSAPNVVQL</sequence>
<evidence type="ECO:0000313" key="2">
    <source>
        <dbReference type="Proteomes" id="UP000790709"/>
    </source>
</evidence>